<evidence type="ECO:0000313" key="2">
    <source>
        <dbReference type="EMBL" id="PKI42546.1"/>
    </source>
</evidence>
<name>A0A2I0IGT6_PUNGR</name>
<organism evidence="2 3">
    <name type="scientific">Punica granatum</name>
    <name type="common">Pomegranate</name>
    <dbReference type="NCBI Taxonomy" id="22663"/>
    <lineage>
        <taxon>Eukaryota</taxon>
        <taxon>Viridiplantae</taxon>
        <taxon>Streptophyta</taxon>
        <taxon>Embryophyta</taxon>
        <taxon>Tracheophyta</taxon>
        <taxon>Spermatophyta</taxon>
        <taxon>Magnoliopsida</taxon>
        <taxon>eudicotyledons</taxon>
        <taxon>Gunneridae</taxon>
        <taxon>Pentapetalae</taxon>
        <taxon>rosids</taxon>
        <taxon>malvids</taxon>
        <taxon>Myrtales</taxon>
        <taxon>Lythraceae</taxon>
        <taxon>Punica</taxon>
    </lineage>
</organism>
<feature type="region of interest" description="Disordered" evidence="1">
    <location>
        <begin position="149"/>
        <end position="188"/>
    </location>
</feature>
<accession>A0A2I0IGT6</accession>
<dbReference type="Proteomes" id="UP000233551">
    <property type="component" value="Unassembled WGS sequence"/>
</dbReference>
<feature type="compositionally biased region" description="Basic and acidic residues" evidence="1">
    <location>
        <begin position="1"/>
        <end position="18"/>
    </location>
</feature>
<gene>
    <name evidence="2" type="ORF">CRG98_037064</name>
</gene>
<evidence type="ECO:0000256" key="1">
    <source>
        <dbReference type="SAM" id="MobiDB-lite"/>
    </source>
</evidence>
<dbReference type="AlphaFoldDB" id="A0A2I0IGT6"/>
<protein>
    <submittedName>
        <fullName evidence="2">Uncharacterized protein</fullName>
    </submittedName>
</protein>
<evidence type="ECO:0000313" key="3">
    <source>
        <dbReference type="Proteomes" id="UP000233551"/>
    </source>
</evidence>
<proteinExistence type="predicted"/>
<reference evidence="2 3" key="1">
    <citation type="submission" date="2017-11" db="EMBL/GenBank/DDBJ databases">
        <title>De-novo sequencing of pomegranate (Punica granatum L.) genome.</title>
        <authorList>
            <person name="Akparov Z."/>
            <person name="Amiraslanov A."/>
            <person name="Hajiyeva S."/>
            <person name="Abbasov M."/>
            <person name="Kaur K."/>
            <person name="Hamwieh A."/>
            <person name="Solovyev V."/>
            <person name="Salamov A."/>
            <person name="Braich B."/>
            <person name="Kosarev P."/>
            <person name="Mahmoud A."/>
            <person name="Hajiyev E."/>
            <person name="Babayeva S."/>
            <person name="Izzatullayeva V."/>
            <person name="Mammadov A."/>
            <person name="Mammadov A."/>
            <person name="Sharifova S."/>
            <person name="Ojaghi J."/>
            <person name="Eynullazada K."/>
            <person name="Bayramov B."/>
            <person name="Abdulazimova A."/>
            <person name="Shahmuradov I."/>
        </authorList>
    </citation>
    <scope>NUCLEOTIDE SEQUENCE [LARGE SCALE GENOMIC DNA]</scope>
    <source>
        <strain evidence="3">cv. AG2017</strain>
        <tissue evidence="2">Leaf</tissue>
    </source>
</reference>
<feature type="region of interest" description="Disordered" evidence="1">
    <location>
        <begin position="1"/>
        <end position="73"/>
    </location>
</feature>
<dbReference type="EMBL" id="PGOL01003149">
    <property type="protein sequence ID" value="PKI42546.1"/>
    <property type="molecule type" value="Genomic_DNA"/>
</dbReference>
<comment type="caution">
    <text evidence="2">The sequence shown here is derived from an EMBL/GenBank/DDBJ whole genome shotgun (WGS) entry which is preliminary data.</text>
</comment>
<keyword evidence="3" id="KW-1185">Reference proteome</keyword>
<sequence length="200" mass="21706">MPFFRDNKPPVSLKEKQNGRRGRGGLPPRSPASSAGTGDLDGGVGVANWRPHPPNRLGAPSRSSQSIRGLRPSIGNLDPSIEVASVLHGYQQPRWRGRGGQLAALARELIGNADSESPVDWGVGASYRRPRPLQHGCQRPPWVLATSVERSRSPIGDPSPQSLGDSESEFPIDSRAGVANRRPRPLHCGRQYPRRTLILV</sequence>